<sequence length="611" mass="71311">MKTYKMLLLSFLLLLSSCSSSDEIKIEESTDKKTSSLKCSKDFQIWDIDYTNLKLKWVIETENVQNTTSSRDGILSFLDCENGKKVNSETLIATIKPDYDSPSTKSLISQKDSLYKQISNIESIIIQTKNNFSVQVDSLKNQQKDIESQIETQNINLENLEKQKLSWVWDLWSQKTSLEEQQVNLEKQKTLLEKSMEDDVKKITVSINNSKTQTKTLVWTILLQIDELYWISNKNRYLNDDFEMYIWVKNSSLKSKIESDFLKLDRDFVNILNKNDEEFLGYVENVLIILENIKINIKDSVSSINFPQTRIDNYYGVFASHTNNLLTSKNTLEWFIKSLVSTQNNYNTNIQSIQTQIDSIASSIWNINENKIDSYVSSIDSQINNLKIQIKNLKTNIQNISSQIGSLYSQEKIQISNYENQILTFKNNISSIDIQLSPLNIYSQTSGIIKQKQGTIWNKVTPQAPLCQIIPEKDSYKMKIYSPIELTIWQEITFDFLGEEITSKITKSNQAKDTLTQNYIYESDYLNLENIKEQEIFQVNIKAQNQEKIETKSQAKVYAPLDFIINKIDWYYIRKKDINWVITEEKINLWNVDWNMIEIKSWLNIGELICR</sequence>
<proteinExistence type="predicted"/>
<evidence type="ECO:0008006" key="4">
    <source>
        <dbReference type="Google" id="ProtNLM"/>
    </source>
</evidence>
<evidence type="ECO:0000256" key="2">
    <source>
        <dbReference type="SAM" id="SignalP"/>
    </source>
</evidence>
<organism evidence="3">
    <name type="scientific">uncultured bacterium</name>
    <name type="common">gcode 4</name>
    <dbReference type="NCBI Taxonomy" id="1234023"/>
    <lineage>
        <taxon>Bacteria</taxon>
        <taxon>environmental samples</taxon>
    </lineage>
</organism>
<dbReference type="EMBL" id="AMFJ01021597">
    <property type="protein sequence ID" value="EKD66773.1"/>
    <property type="molecule type" value="Genomic_DNA"/>
</dbReference>
<name>K2BDC0_9BACT</name>
<protein>
    <recommendedName>
        <fullName evidence="4">Lipoprotein</fullName>
    </recommendedName>
</protein>
<gene>
    <name evidence="3" type="ORF">ACD_49C00011G0002</name>
</gene>
<evidence type="ECO:0000313" key="3">
    <source>
        <dbReference type="EMBL" id="EKD66773.1"/>
    </source>
</evidence>
<reference evidence="3" key="1">
    <citation type="journal article" date="2012" name="Science">
        <title>Fermentation, hydrogen, and sulfur metabolism in multiple uncultivated bacterial phyla.</title>
        <authorList>
            <person name="Wrighton K.C."/>
            <person name="Thomas B.C."/>
            <person name="Sharon I."/>
            <person name="Miller C.S."/>
            <person name="Castelle C.J."/>
            <person name="VerBerkmoes N.C."/>
            <person name="Wilkins M.J."/>
            <person name="Hettich R.L."/>
            <person name="Lipton M.S."/>
            <person name="Williams K.H."/>
            <person name="Long P.E."/>
            <person name="Banfield J.F."/>
        </authorList>
    </citation>
    <scope>NUCLEOTIDE SEQUENCE [LARGE SCALE GENOMIC DNA]</scope>
</reference>
<dbReference type="AlphaFoldDB" id="K2BDC0"/>
<keyword evidence="1" id="KW-0175">Coiled coil</keyword>
<accession>K2BDC0</accession>
<keyword evidence="2" id="KW-0732">Signal</keyword>
<feature type="coiled-coil region" evidence="1">
    <location>
        <begin position="376"/>
        <end position="403"/>
    </location>
</feature>
<evidence type="ECO:0000256" key="1">
    <source>
        <dbReference type="SAM" id="Coils"/>
    </source>
</evidence>
<dbReference type="PROSITE" id="PS51257">
    <property type="entry name" value="PROKAR_LIPOPROTEIN"/>
    <property type="match status" value="1"/>
</dbReference>
<feature type="signal peptide" evidence="2">
    <location>
        <begin position="1"/>
        <end position="21"/>
    </location>
</feature>
<comment type="caution">
    <text evidence="3">The sequence shown here is derived from an EMBL/GenBank/DDBJ whole genome shotgun (WGS) entry which is preliminary data.</text>
</comment>
<feature type="coiled-coil region" evidence="1">
    <location>
        <begin position="129"/>
        <end position="198"/>
    </location>
</feature>
<feature type="chain" id="PRO_5017217967" description="Lipoprotein" evidence="2">
    <location>
        <begin position="22"/>
        <end position="611"/>
    </location>
</feature>